<keyword evidence="1" id="KW-0472">Membrane</keyword>
<protein>
    <recommendedName>
        <fullName evidence="4">MFS transporter</fullName>
    </recommendedName>
</protein>
<evidence type="ECO:0008006" key="4">
    <source>
        <dbReference type="Google" id="ProtNLM"/>
    </source>
</evidence>
<dbReference type="RefSeq" id="WP_274353921.1">
    <property type="nucleotide sequence ID" value="NZ_JAQZSM010000028.1"/>
</dbReference>
<comment type="caution">
    <text evidence="2">The sequence shown here is derived from an EMBL/GenBank/DDBJ whole genome shotgun (WGS) entry which is preliminary data.</text>
</comment>
<dbReference type="Proteomes" id="UP001431784">
    <property type="component" value="Unassembled WGS sequence"/>
</dbReference>
<organism evidence="2 3">
    <name type="scientific">Roseinatronobacter alkalisoli</name>
    <dbReference type="NCBI Taxonomy" id="3028235"/>
    <lineage>
        <taxon>Bacteria</taxon>
        <taxon>Pseudomonadati</taxon>
        <taxon>Pseudomonadota</taxon>
        <taxon>Alphaproteobacteria</taxon>
        <taxon>Rhodobacterales</taxon>
        <taxon>Paracoccaceae</taxon>
        <taxon>Roseinatronobacter</taxon>
    </lineage>
</organism>
<gene>
    <name evidence="2" type="ORF">PUT78_19385</name>
</gene>
<reference evidence="2" key="1">
    <citation type="submission" date="2023-02" db="EMBL/GenBank/DDBJ databases">
        <title>Description of Roseinatronobacter alkalisoli sp. nov., an alkaliphilic bacerium isolated from soda soil.</title>
        <authorList>
            <person name="Wei W."/>
        </authorList>
    </citation>
    <scope>NUCLEOTIDE SEQUENCE</scope>
    <source>
        <strain evidence="2">HJB301</strain>
    </source>
</reference>
<name>A0ABT5TEW7_9RHOB</name>
<keyword evidence="1" id="KW-0812">Transmembrane</keyword>
<evidence type="ECO:0000313" key="3">
    <source>
        <dbReference type="Proteomes" id="UP001431784"/>
    </source>
</evidence>
<keyword evidence="3" id="KW-1185">Reference proteome</keyword>
<proteinExistence type="predicted"/>
<dbReference type="EMBL" id="JAQZSM010000028">
    <property type="protein sequence ID" value="MDD7973250.1"/>
    <property type="molecule type" value="Genomic_DNA"/>
</dbReference>
<evidence type="ECO:0000313" key="2">
    <source>
        <dbReference type="EMBL" id="MDD7973250.1"/>
    </source>
</evidence>
<evidence type="ECO:0000256" key="1">
    <source>
        <dbReference type="SAM" id="Phobius"/>
    </source>
</evidence>
<feature type="transmembrane region" description="Helical" evidence="1">
    <location>
        <begin position="12"/>
        <end position="36"/>
    </location>
</feature>
<keyword evidence="1" id="KW-1133">Transmembrane helix</keyword>
<sequence length="42" mass="4474">MTNLERRFSLQTILAFDATTCAAMGMLLVLASGTIADLTAIQ</sequence>
<accession>A0ABT5TEW7</accession>